<dbReference type="InterPro" id="IPR023485">
    <property type="entry name" value="Ptyr_pPase"/>
</dbReference>
<dbReference type="GO" id="GO:0046685">
    <property type="term" value="P:response to arsenic-containing substance"/>
    <property type="evidence" value="ECO:0007669"/>
    <property type="project" value="UniProtKB-KW"/>
</dbReference>
<evidence type="ECO:0000313" key="4">
    <source>
        <dbReference type="Proteomes" id="UP000642180"/>
    </source>
</evidence>
<dbReference type="EMBL" id="BMDI01000003">
    <property type="protein sequence ID" value="GGI21457.1"/>
    <property type="molecule type" value="Genomic_DNA"/>
</dbReference>
<sequence>MSNHPFNVLFLCTGNSARSIMAEALVTTMGHGQFKGYSAGSDPKGTVNPFTIEQLEKAGYSSDNLRSKSWDEFAGPDAPHMDFIITVCDNAAGEVCPVWPGHPASAHWGFEDPAAVEGSDEDKRAAFERIFKQIMARMNAFVSLPHNMLEKHAIHQEIQKIGATPVVG</sequence>
<dbReference type="SMART" id="SM00226">
    <property type="entry name" value="LMWPc"/>
    <property type="match status" value="1"/>
</dbReference>
<evidence type="ECO:0000313" key="3">
    <source>
        <dbReference type="EMBL" id="GGI21457.1"/>
    </source>
</evidence>
<dbReference type="Gene3D" id="3.40.50.2300">
    <property type="match status" value="1"/>
</dbReference>
<keyword evidence="4" id="KW-1185">Reference proteome</keyword>
<reference evidence="4" key="1">
    <citation type="journal article" date="2019" name="Int. J. Syst. Evol. Microbiol.">
        <title>The Global Catalogue of Microorganisms (GCM) 10K type strain sequencing project: providing services to taxonomists for standard genome sequencing and annotation.</title>
        <authorList>
            <consortium name="The Broad Institute Genomics Platform"/>
            <consortium name="The Broad Institute Genome Sequencing Center for Infectious Disease"/>
            <person name="Wu L."/>
            <person name="Ma J."/>
        </authorList>
    </citation>
    <scope>NUCLEOTIDE SEQUENCE [LARGE SCALE GENOMIC DNA]</scope>
    <source>
        <strain evidence="4">CCM 2767</strain>
    </source>
</reference>
<dbReference type="Proteomes" id="UP000642180">
    <property type="component" value="Unassembled WGS sequence"/>
</dbReference>
<name>A0A8J3F7L8_9BURK</name>
<feature type="domain" description="Phosphotyrosine protein phosphatase I" evidence="2">
    <location>
        <begin position="6"/>
        <end position="144"/>
    </location>
</feature>
<accession>A0A8J3F7L8</accession>
<gene>
    <name evidence="3" type="ORF">GCM10008066_29160</name>
</gene>
<dbReference type="PANTHER" id="PTHR43428">
    <property type="entry name" value="ARSENATE REDUCTASE"/>
    <property type="match status" value="1"/>
</dbReference>
<dbReference type="AlphaFoldDB" id="A0A8J3F7L8"/>
<dbReference type="SUPFAM" id="SSF52788">
    <property type="entry name" value="Phosphotyrosine protein phosphatases I"/>
    <property type="match status" value="1"/>
</dbReference>
<keyword evidence="1" id="KW-0059">Arsenical resistance</keyword>
<dbReference type="CDD" id="cd16345">
    <property type="entry name" value="LMWP_ArsC"/>
    <property type="match status" value="1"/>
</dbReference>
<dbReference type="RefSeq" id="WP_188382122.1">
    <property type="nucleotide sequence ID" value="NZ_BMDI01000003.1"/>
</dbReference>
<protein>
    <submittedName>
        <fullName evidence="3">Protein-tyrosine-phosphatase</fullName>
    </submittedName>
</protein>
<dbReference type="PANTHER" id="PTHR43428:SF1">
    <property type="entry name" value="ARSENATE REDUCTASE"/>
    <property type="match status" value="1"/>
</dbReference>
<dbReference type="InterPro" id="IPR036196">
    <property type="entry name" value="Ptyr_pPase_sf"/>
</dbReference>
<comment type="caution">
    <text evidence="3">The sequence shown here is derived from an EMBL/GenBank/DDBJ whole genome shotgun (WGS) entry which is preliminary data.</text>
</comment>
<proteinExistence type="predicted"/>
<organism evidence="3 4">
    <name type="scientific">Oxalicibacterium faecigallinarum</name>
    <dbReference type="NCBI Taxonomy" id="573741"/>
    <lineage>
        <taxon>Bacteria</taxon>
        <taxon>Pseudomonadati</taxon>
        <taxon>Pseudomonadota</taxon>
        <taxon>Betaproteobacteria</taxon>
        <taxon>Burkholderiales</taxon>
        <taxon>Oxalobacteraceae</taxon>
        <taxon>Oxalicibacterium</taxon>
    </lineage>
</organism>
<evidence type="ECO:0000259" key="2">
    <source>
        <dbReference type="SMART" id="SM00226"/>
    </source>
</evidence>
<evidence type="ECO:0000256" key="1">
    <source>
        <dbReference type="ARBA" id="ARBA00022849"/>
    </source>
</evidence>
<dbReference type="Pfam" id="PF01451">
    <property type="entry name" value="LMWPc"/>
    <property type="match status" value="1"/>
</dbReference>